<evidence type="ECO:0000256" key="1">
    <source>
        <dbReference type="SAM" id="Phobius"/>
    </source>
</evidence>
<protein>
    <submittedName>
        <fullName evidence="2">Sodium:proton symporter</fullName>
    </submittedName>
</protein>
<dbReference type="RefSeq" id="WP_198883376.1">
    <property type="nucleotide sequence ID" value="NZ_JAEKJA010000015.1"/>
</dbReference>
<feature type="transmembrane region" description="Helical" evidence="1">
    <location>
        <begin position="94"/>
        <end position="119"/>
    </location>
</feature>
<keyword evidence="1" id="KW-0472">Membrane</keyword>
<accession>A0A934MEG1</accession>
<feature type="transmembrane region" description="Helical" evidence="1">
    <location>
        <begin position="35"/>
        <end position="57"/>
    </location>
</feature>
<feature type="transmembrane region" description="Helical" evidence="1">
    <location>
        <begin position="223"/>
        <end position="247"/>
    </location>
</feature>
<feature type="transmembrane region" description="Helical" evidence="1">
    <location>
        <begin position="12"/>
        <end position="29"/>
    </location>
</feature>
<feature type="transmembrane region" description="Helical" evidence="1">
    <location>
        <begin position="191"/>
        <end position="211"/>
    </location>
</feature>
<evidence type="ECO:0000313" key="3">
    <source>
        <dbReference type="Proteomes" id="UP000609531"/>
    </source>
</evidence>
<dbReference type="AlphaFoldDB" id="A0A934MEG1"/>
<organism evidence="2 3">
    <name type="scientific">Acuticoccus mangrovi</name>
    <dbReference type="NCBI Taxonomy" id="2796142"/>
    <lineage>
        <taxon>Bacteria</taxon>
        <taxon>Pseudomonadati</taxon>
        <taxon>Pseudomonadota</taxon>
        <taxon>Alphaproteobacteria</taxon>
        <taxon>Hyphomicrobiales</taxon>
        <taxon>Amorphaceae</taxon>
        <taxon>Acuticoccus</taxon>
    </lineage>
</organism>
<name>A0A934MEG1_9HYPH</name>
<keyword evidence="1" id="KW-0812">Transmembrane</keyword>
<gene>
    <name evidence="2" type="ORF">JCR33_17345</name>
</gene>
<keyword evidence="1" id="KW-1133">Transmembrane helix</keyword>
<keyword evidence="3" id="KW-1185">Reference proteome</keyword>
<sequence length="322" mass="33653">MGPFTFISRNSTRIIAGAALLGLVLPGLADALRPFLGYCVLTMLTVSMLRVDVASFFARVRRPLPAICAGLWLVVVFPLTLLCLAVLLGPPFALPLGLTIIFIFVAPPPIVSAPAFAMLMGLDGALVLAVTLIGTVVMPITAPTIASFFVAETMPISAVDLALRLALMISASFALAFLLRRLLGPGRVAAARPVLDTVSVVVAIIFALGAMDGVGARLLTDPGLTLGITVGSFAFALAQMALTYAVFRPFVGVDAVAMGYAAGNRNAGLVVAALGVTQIDDMVWLIFALSQLPIFFFPMILKPLGRRLVAAHSAVPNARSLP</sequence>
<proteinExistence type="predicted"/>
<reference evidence="2" key="1">
    <citation type="submission" date="2020-12" db="EMBL/GenBank/DDBJ databases">
        <title>Bacterial taxonomy.</title>
        <authorList>
            <person name="Pan X."/>
        </authorList>
    </citation>
    <scope>NUCLEOTIDE SEQUENCE</scope>
    <source>
        <strain evidence="2">B2012</strain>
    </source>
</reference>
<feature type="transmembrane region" description="Helical" evidence="1">
    <location>
        <begin position="64"/>
        <end position="88"/>
    </location>
</feature>
<comment type="caution">
    <text evidence="2">The sequence shown here is derived from an EMBL/GenBank/DDBJ whole genome shotgun (WGS) entry which is preliminary data.</text>
</comment>
<feature type="transmembrane region" description="Helical" evidence="1">
    <location>
        <begin position="161"/>
        <end position="179"/>
    </location>
</feature>
<dbReference type="InterPro" id="IPR038770">
    <property type="entry name" value="Na+/solute_symporter_sf"/>
</dbReference>
<dbReference type="Gene3D" id="1.20.1530.20">
    <property type="match status" value="1"/>
</dbReference>
<dbReference type="EMBL" id="JAEKJA010000015">
    <property type="protein sequence ID" value="MBJ3777477.1"/>
    <property type="molecule type" value="Genomic_DNA"/>
</dbReference>
<feature type="transmembrane region" description="Helical" evidence="1">
    <location>
        <begin position="126"/>
        <end position="149"/>
    </location>
</feature>
<dbReference type="Proteomes" id="UP000609531">
    <property type="component" value="Unassembled WGS sequence"/>
</dbReference>
<evidence type="ECO:0000313" key="2">
    <source>
        <dbReference type="EMBL" id="MBJ3777477.1"/>
    </source>
</evidence>